<dbReference type="EMBL" id="KV454438">
    <property type="protein sequence ID" value="ODQ77802.1"/>
    <property type="molecule type" value="Genomic_DNA"/>
</dbReference>
<dbReference type="RefSeq" id="XP_018983130.1">
    <property type="nucleotide sequence ID" value="XM_019129762.1"/>
</dbReference>
<sequence length="321" mass="36269">MSILPGNNNDDDKDVDHVRDMKKSLDDVTHTILNTIKGASLVTNEILDKSADAWDLTKSHVNDLKALVTDEELFPEDFGNLPGAVSNSLGFLFDSDDDNLSKFNKVLTDWPNFLPFKRNTQIISDVGLFSYPTPSSELYELCKEKNGMAGWDHNGYWRCLFPKAIIPPQFLLQKDLLTKEYAQSCSSTSHNGDIVYETPNNGKFFTGFSAYMDWSSAMRKAQSAERLEKLKEKKKEWVSLLNEKTSEAPALEPAKEVTSTCTTTSFYTTKDGTEKNYTKIRQSFSDGTSQIKRVSKTKHAGDDHFETQESITEYPKTSGWF</sequence>
<dbReference type="OrthoDB" id="4044171at2759"/>
<keyword evidence="2" id="KW-1185">Reference proteome</keyword>
<evidence type="ECO:0008006" key="3">
    <source>
        <dbReference type="Google" id="ProtNLM"/>
    </source>
</evidence>
<evidence type="ECO:0000313" key="1">
    <source>
        <dbReference type="EMBL" id="ODQ77802.1"/>
    </source>
</evidence>
<proteinExistence type="predicted"/>
<evidence type="ECO:0000313" key="2">
    <source>
        <dbReference type="Proteomes" id="UP000094336"/>
    </source>
</evidence>
<name>A0A1E3QL38_9ASCO</name>
<dbReference type="Proteomes" id="UP000094336">
    <property type="component" value="Unassembled WGS sequence"/>
</dbReference>
<dbReference type="Pfam" id="PF17234">
    <property type="entry name" value="MPM1"/>
    <property type="match status" value="1"/>
</dbReference>
<gene>
    <name evidence="1" type="ORF">BABINDRAFT_163189</name>
</gene>
<protein>
    <recommendedName>
        <fullName evidence="3">Mitochondrial peculiar membrane protein 1</fullName>
    </recommendedName>
</protein>
<dbReference type="AlphaFoldDB" id="A0A1E3QL38"/>
<dbReference type="InterPro" id="IPR035187">
    <property type="entry name" value="Mpm1"/>
</dbReference>
<dbReference type="GeneID" id="30147615"/>
<accession>A0A1E3QL38</accession>
<organism evidence="1 2">
    <name type="scientific">Babjeviella inositovora NRRL Y-12698</name>
    <dbReference type="NCBI Taxonomy" id="984486"/>
    <lineage>
        <taxon>Eukaryota</taxon>
        <taxon>Fungi</taxon>
        <taxon>Dikarya</taxon>
        <taxon>Ascomycota</taxon>
        <taxon>Saccharomycotina</taxon>
        <taxon>Pichiomycetes</taxon>
        <taxon>Serinales incertae sedis</taxon>
        <taxon>Babjeviella</taxon>
    </lineage>
</organism>
<reference evidence="2" key="1">
    <citation type="submission" date="2016-05" db="EMBL/GenBank/DDBJ databases">
        <title>Comparative genomics of biotechnologically important yeasts.</title>
        <authorList>
            <consortium name="DOE Joint Genome Institute"/>
            <person name="Riley R."/>
            <person name="Haridas S."/>
            <person name="Wolfe K.H."/>
            <person name="Lopes M.R."/>
            <person name="Hittinger C.T."/>
            <person name="Goker M."/>
            <person name="Salamov A."/>
            <person name="Wisecaver J."/>
            <person name="Long T.M."/>
            <person name="Aerts A.L."/>
            <person name="Barry K."/>
            <person name="Choi C."/>
            <person name="Clum A."/>
            <person name="Coughlan A.Y."/>
            <person name="Deshpande S."/>
            <person name="Douglass A.P."/>
            <person name="Hanson S.J."/>
            <person name="Klenk H.-P."/>
            <person name="Labutti K."/>
            <person name="Lapidus A."/>
            <person name="Lindquist E."/>
            <person name="Lipzen A."/>
            <person name="Meier-Kolthoff J.P."/>
            <person name="Ohm R.A."/>
            <person name="Otillar R.P."/>
            <person name="Pangilinan J."/>
            <person name="Peng Y."/>
            <person name="Rokas A."/>
            <person name="Rosa C.A."/>
            <person name="Scheuner C."/>
            <person name="Sibirny A.A."/>
            <person name="Slot J.C."/>
            <person name="Stielow J.B."/>
            <person name="Sun H."/>
            <person name="Kurtzman C.P."/>
            <person name="Blackwell M."/>
            <person name="Grigoriev I.V."/>
            <person name="Jeffries T.W."/>
        </authorList>
    </citation>
    <scope>NUCLEOTIDE SEQUENCE [LARGE SCALE GENOMIC DNA]</scope>
    <source>
        <strain evidence="2">NRRL Y-12698</strain>
    </source>
</reference>